<dbReference type="Proteomes" id="UP001151760">
    <property type="component" value="Unassembled WGS sequence"/>
</dbReference>
<evidence type="ECO:0000313" key="1">
    <source>
        <dbReference type="EMBL" id="GJS86041.1"/>
    </source>
</evidence>
<reference evidence="1" key="2">
    <citation type="submission" date="2022-01" db="EMBL/GenBank/DDBJ databases">
        <authorList>
            <person name="Yamashiro T."/>
            <person name="Shiraishi A."/>
            <person name="Satake H."/>
            <person name="Nakayama K."/>
        </authorList>
    </citation>
    <scope>NUCLEOTIDE SEQUENCE</scope>
</reference>
<sequence length="193" mass="22357">MIKVVREEAKKLEIHPKETITTKAGEKFKKAQDVEHEVLKRKHIEYERLRKILEKLGIQSALPAPVPEQASSQTSGRKKKHMELEPEVRILGLECNRALPENVPFVNNMVIEEPKYRIFYTSEFGNQVFQRWSDIDKVGMEALVSYLVAASMVKSPENARFNMKLRKLIAEHPDQEKLKSKKVKLEALGYKMD</sequence>
<keyword evidence="2" id="KW-1185">Reference proteome</keyword>
<organism evidence="1 2">
    <name type="scientific">Tanacetum coccineum</name>
    <dbReference type="NCBI Taxonomy" id="301880"/>
    <lineage>
        <taxon>Eukaryota</taxon>
        <taxon>Viridiplantae</taxon>
        <taxon>Streptophyta</taxon>
        <taxon>Embryophyta</taxon>
        <taxon>Tracheophyta</taxon>
        <taxon>Spermatophyta</taxon>
        <taxon>Magnoliopsida</taxon>
        <taxon>eudicotyledons</taxon>
        <taxon>Gunneridae</taxon>
        <taxon>Pentapetalae</taxon>
        <taxon>asterids</taxon>
        <taxon>campanulids</taxon>
        <taxon>Asterales</taxon>
        <taxon>Asteraceae</taxon>
        <taxon>Asteroideae</taxon>
        <taxon>Anthemideae</taxon>
        <taxon>Anthemidinae</taxon>
        <taxon>Tanacetum</taxon>
    </lineage>
</organism>
<comment type="caution">
    <text evidence="1">The sequence shown here is derived from an EMBL/GenBank/DDBJ whole genome shotgun (WGS) entry which is preliminary data.</text>
</comment>
<gene>
    <name evidence="1" type="ORF">Tco_0752582</name>
</gene>
<protein>
    <submittedName>
        <fullName evidence="1">Uncharacterized protein</fullName>
    </submittedName>
</protein>
<name>A0ABQ4Z9W4_9ASTR</name>
<evidence type="ECO:0000313" key="2">
    <source>
        <dbReference type="Proteomes" id="UP001151760"/>
    </source>
</evidence>
<dbReference type="EMBL" id="BQNB010011094">
    <property type="protein sequence ID" value="GJS86041.1"/>
    <property type="molecule type" value="Genomic_DNA"/>
</dbReference>
<reference evidence="1" key="1">
    <citation type="journal article" date="2022" name="Int. J. Mol. Sci.">
        <title>Draft Genome of Tanacetum Coccineum: Genomic Comparison of Closely Related Tanacetum-Family Plants.</title>
        <authorList>
            <person name="Yamashiro T."/>
            <person name="Shiraishi A."/>
            <person name="Nakayama K."/>
            <person name="Satake H."/>
        </authorList>
    </citation>
    <scope>NUCLEOTIDE SEQUENCE</scope>
</reference>
<accession>A0ABQ4Z9W4</accession>
<proteinExistence type="predicted"/>